<accession>A0ABT8Y423</accession>
<dbReference type="NCBIfam" id="NF035944">
    <property type="entry name" value="PEPxxWA-CTERM"/>
    <property type="match status" value="1"/>
</dbReference>
<gene>
    <name evidence="2" type="ORF">Q4F19_01590</name>
</gene>
<evidence type="ECO:0000313" key="2">
    <source>
        <dbReference type="EMBL" id="MDO6413065.1"/>
    </source>
</evidence>
<dbReference type="NCBIfam" id="TIGR02595">
    <property type="entry name" value="PEP_CTERM"/>
    <property type="match status" value="1"/>
</dbReference>
<feature type="signal peptide" evidence="1">
    <location>
        <begin position="1"/>
        <end position="20"/>
    </location>
</feature>
<evidence type="ECO:0000256" key="1">
    <source>
        <dbReference type="SAM" id="SignalP"/>
    </source>
</evidence>
<evidence type="ECO:0000313" key="3">
    <source>
        <dbReference type="Proteomes" id="UP001169764"/>
    </source>
</evidence>
<keyword evidence="1" id="KW-0732">Signal</keyword>
<dbReference type="EMBL" id="JAUOTP010000001">
    <property type="protein sequence ID" value="MDO6413065.1"/>
    <property type="molecule type" value="Genomic_DNA"/>
</dbReference>
<keyword evidence="3" id="KW-1185">Reference proteome</keyword>
<dbReference type="Proteomes" id="UP001169764">
    <property type="component" value="Unassembled WGS sequence"/>
</dbReference>
<name>A0ABT8Y423_9SPHN</name>
<dbReference type="InterPro" id="IPR013424">
    <property type="entry name" value="Ice-binding_C"/>
</dbReference>
<reference evidence="2" key="1">
    <citation type="submission" date="2023-07" db="EMBL/GenBank/DDBJ databases">
        <authorList>
            <person name="Kim M."/>
        </authorList>
    </citation>
    <scope>NUCLEOTIDE SEQUENCE</scope>
    <source>
        <strain evidence="2">BIUV-7</strain>
    </source>
</reference>
<protein>
    <submittedName>
        <fullName evidence="2">PEPxxWA-CTERM sorting domain-containing protein</fullName>
    </submittedName>
</protein>
<dbReference type="RefSeq" id="WP_303539388.1">
    <property type="nucleotide sequence ID" value="NZ_JAUOTP010000001.1"/>
</dbReference>
<comment type="caution">
    <text evidence="2">The sequence shown here is derived from an EMBL/GenBank/DDBJ whole genome shotgun (WGS) entry which is preliminary data.</text>
</comment>
<organism evidence="2 3">
    <name type="scientific">Sphingomonas natans</name>
    <dbReference type="NCBI Taxonomy" id="3063330"/>
    <lineage>
        <taxon>Bacteria</taxon>
        <taxon>Pseudomonadati</taxon>
        <taxon>Pseudomonadota</taxon>
        <taxon>Alphaproteobacteria</taxon>
        <taxon>Sphingomonadales</taxon>
        <taxon>Sphingomonadaceae</taxon>
        <taxon>Sphingomonas</taxon>
    </lineage>
</organism>
<sequence>MRKILLALAALFAFAAPATAASYLFSVDLFDGSGVSQPAYSFTIDSNPVPAAFEAAPGFSYFRIANVAITADPAYSPAPASPVDLLFFDQLAGGAFSTADFVTISYFGTQLYSGSVEAPSFLAGTTDLYGFSGDVVGTISIAAANSAVPEPMTWVMMVGGMGMVGATLRRRRGAVVRFA</sequence>
<proteinExistence type="predicted"/>
<feature type="chain" id="PRO_5045290464" evidence="1">
    <location>
        <begin position="21"/>
        <end position="179"/>
    </location>
</feature>